<proteinExistence type="predicted"/>
<sequence>LREGPIQQELRAQVRRNQQLTFEDVRKEALALESERQDLWAPSTPVFTQNVIVATDWKQMLRRELMQE</sequence>
<organism evidence="1 2">
    <name type="scientific">Cirrhinus mrigala</name>
    <name type="common">Mrigala</name>
    <dbReference type="NCBI Taxonomy" id="683832"/>
    <lineage>
        <taxon>Eukaryota</taxon>
        <taxon>Metazoa</taxon>
        <taxon>Chordata</taxon>
        <taxon>Craniata</taxon>
        <taxon>Vertebrata</taxon>
        <taxon>Euteleostomi</taxon>
        <taxon>Actinopterygii</taxon>
        <taxon>Neopterygii</taxon>
        <taxon>Teleostei</taxon>
        <taxon>Ostariophysi</taxon>
        <taxon>Cypriniformes</taxon>
        <taxon>Cyprinidae</taxon>
        <taxon>Labeoninae</taxon>
        <taxon>Labeonini</taxon>
        <taxon>Cirrhinus</taxon>
    </lineage>
</organism>
<feature type="non-terminal residue" evidence="1">
    <location>
        <position position="68"/>
    </location>
</feature>
<dbReference type="EMBL" id="JAMKFB020000736">
    <property type="protein sequence ID" value="KAL0147593.1"/>
    <property type="molecule type" value="Genomic_DNA"/>
</dbReference>
<keyword evidence="2" id="KW-1185">Reference proteome</keyword>
<gene>
    <name evidence="1" type="ORF">M9458_057099</name>
</gene>
<feature type="non-terminal residue" evidence="1">
    <location>
        <position position="1"/>
    </location>
</feature>
<name>A0ABD0MBR5_CIRMR</name>
<comment type="caution">
    <text evidence="1">The sequence shown here is derived from an EMBL/GenBank/DDBJ whole genome shotgun (WGS) entry which is preliminary data.</text>
</comment>
<dbReference type="Proteomes" id="UP001529510">
    <property type="component" value="Unassembled WGS sequence"/>
</dbReference>
<reference evidence="1 2" key="1">
    <citation type="submission" date="2024-05" db="EMBL/GenBank/DDBJ databases">
        <title>Genome sequencing and assembly of Indian major carp, Cirrhinus mrigala (Hamilton, 1822).</title>
        <authorList>
            <person name="Mohindra V."/>
            <person name="Chowdhury L.M."/>
            <person name="Lal K."/>
            <person name="Jena J.K."/>
        </authorList>
    </citation>
    <scope>NUCLEOTIDE SEQUENCE [LARGE SCALE GENOMIC DNA]</scope>
    <source>
        <strain evidence="1">CM1030</strain>
        <tissue evidence="1">Blood</tissue>
    </source>
</reference>
<protein>
    <submittedName>
        <fullName evidence="1">Uncharacterized protein</fullName>
    </submittedName>
</protein>
<evidence type="ECO:0000313" key="1">
    <source>
        <dbReference type="EMBL" id="KAL0147593.1"/>
    </source>
</evidence>
<accession>A0ABD0MBR5</accession>
<evidence type="ECO:0000313" key="2">
    <source>
        <dbReference type="Proteomes" id="UP001529510"/>
    </source>
</evidence>
<dbReference type="AlphaFoldDB" id="A0ABD0MBR5"/>